<dbReference type="Proteomes" id="UP000077154">
    <property type="component" value="Unassembled WGS sequence"/>
</dbReference>
<gene>
    <name evidence="2" type="ORF">VC83_07296</name>
</gene>
<dbReference type="AlphaFoldDB" id="A0A177A2L2"/>
<dbReference type="GeneID" id="36290344"/>
<dbReference type="RefSeq" id="XP_024321813.1">
    <property type="nucleotide sequence ID" value="XM_024470871.1"/>
</dbReference>
<name>A0A177A2L2_9PEZI</name>
<evidence type="ECO:0000256" key="1">
    <source>
        <dbReference type="SAM" id="MobiDB-lite"/>
    </source>
</evidence>
<feature type="region of interest" description="Disordered" evidence="1">
    <location>
        <begin position="1"/>
        <end position="41"/>
    </location>
</feature>
<reference evidence="2" key="1">
    <citation type="submission" date="2016-03" db="EMBL/GenBank/DDBJ databases">
        <title>Updated assembly of Pseudogymnoascus destructans, the fungus causing white-nose syndrome of bats.</title>
        <authorList>
            <person name="Palmer J.M."/>
            <person name="Drees K.P."/>
            <person name="Foster J.T."/>
            <person name="Lindner D.L."/>
        </authorList>
    </citation>
    <scope>NUCLEOTIDE SEQUENCE [LARGE SCALE GENOMIC DNA]</scope>
    <source>
        <strain evidence="2">20631-21</strain>
    </source>
</reference>
<organism evidence="2">
    <name type="scientific">Pseudogymnoascus destructans</name>
    <dbReference type="NCBI Taxonomy" id="655981"/>
    <lineage>
        <taxon>Eukaryota</taxon>
        <taxon>Fungi</taxon>
        <taxon>Dikarya</taxon>
        <taxon>Ascomycota</taxon>
        <taxon>Pezizomycotina</taxon>
        <taxon>Leotiomycetes</taxon>
        <taxon>Thelebolales</taxon>
        <taxon>Thelebolaceae</taxon>
        <taxon>Pseudogymnoascus</taxon>
    </lineage>
</organism>
<evidence type="ECO:0000313" key="2">
    <source>
        <dbReference type="EMBL" id="OAF56519.1"/>
    </source>
</evidence>
<sequence>MRIPKLFDINTRTRTHTHTQYNSTNPTNPTHTHQTPKTPKPSSCLAALALLPAPAIQDAAAPAADAARSKRFFYGPPLCDAHSTLPIPLRNLSGAARRWQYHT</sequence>
<accession>A0A177A2L2</accession>
<proteinExistence type="predicted"/>
<protein>
    <submittedName>
        <fullName evidence="2">Uncharacterized protein</fullName>
    </submittedName>
</protein>
<dbReference type="EMBL" id="KV441403">
    <property type="protein sequence ID" value="OAF56519.1"/>
    <property type="molecule type" value="Genomic_DNA"/>
</dbReference>
<feature type="compositionally biased region" description="Low complexity" evidence="1">
    <location>
        <begin position="24"/>
        <end position="41"/>
    </location>
</feature>